<feature type="transmembrane region" description="Helical" evidence="1">
    <location>
        <begin position="101"/>
        <end position="125"/>
    </location>
</feature>
<evidence type="ECO:0000256" key="1">
    <source>
        <dbReference type="SAM" id="Phobius"/>
    </source>
</evidence>
<dbReference type="Proteomes" id="UP000294498">
    <property type="component" value="Unassembled WGS sequence"/>
</dbReference>
<proteinExistence type="predicted"/>
<gene>
    <name evidence="3" type="ORF">EDB95_1955</name>
</gene>
<keyword evidence="4" id="KW-1185">Reference proteome</keyword>
<keyword evidence="1" id="KW-0812">Transmembrane</keyword>
<keyword evidence="1" id="KW-1133">Transmembrane helix</keyword>
<organism evidence="3 4">
    <name type="scientific">Dinghuibacter silviterrae</name>
    <dbReference type="NCBI Taxonomy" id="1539049"/>
    <lineage>
        <taxon>Bacteria</taxon>
        <taxon>Pseudomonadati</taxon>
        <taxon>Bacteroidota</taxon>
        <taxon>Chitinophagia</taxon>
        <taxon>Chitinophagales</taxon>
        <taxon>Chitinophagaceae</taxon>
        <taxon>Dinghuibacter</taxon>
    </lineage>
</organism>
<dbReference type="Pfam" id="PF13559">
    <property type="entry name" value="DUF4129"/>
    <property type="match status" value="1"/>
</dbReference>
<evidence type="ECO:0000313" key="4">
    <source>
        <dbReference type="Proteomes" id="UP000294498"/>
    </source>
</evidence>
<evidence type="ECO:0000313" key="3">
    <source>
        <dbReference type="EMBL" id="TDX00925.1"/>
    </source>
</evidence>
<name>A0A4R8DU03_9BACT</name>
<dbReference type="AlphaFoldDB" id="A0A4R8DU03"/>
<evidence type="ECO:0000259" key="2">
    <source>
        <dbReference type="Pfam" id="PF13559"/>
    </source>
</evidence>
<protein>
    <submittedName>
        <fullName evidence="3">Uncharacterized protein DUF4129</fullName>
    </submittedName>
</protein>
<comment type="caution">
    <text evidence="3">The sequence shown here is derived from an EMBL/GenBank/DDBJ whole genome shotgun (WGS) entry which is preliminary data.</text>
</comment>
<dbReference type="InterPro" id="IPR025403">
    <property type="entry name" value="TgpA-like_C"/>
</dbReference>
<dbReference type="EMBL" id="SODV01000001">
    <property type="protein sequence ID" value="TDX00925.1"/>
    <property type="molecule type" value="Genomic_DNA"/>
</dbReference>
<accession>A0A4R8DU03</accession>
<sequence>MVLCLYAGVARAQDTTTALAPDTTTQTASSDTIWYNQGIAPVHLQPRHVPSGEVDRLRKEEDFRYVAIGPDKQKPPEPKPEHETWWDRFWTKVGNFLSQPWAVFMLWTLLVGVAVAALVAIIQAGSGQSMFRRSRKLKEVAEGEKDIDVIDDPERELEKALEARDYSAAERWLYIRALSGLGERGLIKHHPEKTNRQYLRELRGHPLYDDFAPLLRHYEYTYYGGFAPSAAAFQTIRDQYARFQNRLDTL</sequence>
<keyword evidence="1" id="KW-0472">Membrane</keyword>
<reference evidence="3 4" key="1">
    <citation type="submission" date="2019-03" db="EMBL/GenBank/DDBJ databases">
        <title>Genomic Encyclopedia of Type Strains, Phase IV (KMG-IV): sequencing the most valuable type-strain genomes for metagenomic binning, comparative biology and taxonomic classification.</title>
        <authorList>
            <person name="Goeker M."/>
        </authorList>
    </citation>
    <scope>NUCLEOTIDE SEQUENCE [LARGE SCALE GENOMIC DNA]</scope>
    <source>
        <strain evidence="3 4">DSM 100059</strain>
    </source>
</reference>
<feature type="domain" description="Protein-glutamine gamma-glutamyltransferase-like C-terminal" evidence="2">
    <location>
        <begin position="173"/>
        <end position="240"/>
    </location>
</feature>